<name>A0A0N5BQN0_STREA</name>
<keyword evidence="1" id="KW-1185">Reference proteome</keyword>
<dbReference type="WBParaSite" id="SPAL_0000819200.1">
    <property type="protein sequence ID" value="SPAL_0000819200.1"/>
    <property type="gene ID" value="SPAL_0000819200"/>
</dbReference>
<organism evidence="1 2">
    <name type="scientific">Strongyloides papillosus</name>
    <name type="common">Intestinal threadworm</name>
    <dbReference type="NCBI Taxonomy" id="174720"/>
    <lineage>
        <taxon>Eukaryota</taxon>
        <taxon>Metazoa</taxon>
        <taxon>Ecdysozoa</taxon>
        <taxon>Nematoda</taxon>
        <taxon>Chromadorea</taxon>
        <taxon>Rhabditida</taxon>
        <taxon>Tylenchina</taxon>
        <taxon>Panagrolaimomorpha</taxon>
        <taxon>Strongyloidoidea</taxon>
        <taxon>Strongyloididae</taxon>
        <taxon>Strongyloides</taxon>
    </lineage>
</organism>
<proteinExistence type="predicted"/>
<protein>
    <submittedName>
        <fullName evidence="2">ABC transmembrane type-1 domain-containing protein</fullName>
    </submittedName>
</protein>
<sequence length="126" mass="14743">MSESGSNDIENPLVRRKKFLGIIEKDPASLTTGISIFTNVILSNIFLYGFTGNWRLSLLTSLFTIPFSVQSCLQDAMDDFKQWTKQQKLRERGVPERFLPYQCKYDWTGWEDRMKFTSEDIDENKE</sequence>
<dbReference type="AlphaFoldDB" id="A0A0N5BQN0"/>
<dbReference type="Proteomes" id="UP000046392">
    <property type="component" value="Unplaced"/>
</dbReference>
<evidence type="ECO:0000313" key="1">
    <source>
        <dbReference type="Proteomes" id="UP000046392"/>
    </source>
</evidence>
<reference evidence="2" key="1">
    <citation type="submission" date="2017-02" db="UniProtKB">
        <authorList>
            <consortium name="WormBaseParasite"/>
        </authorList>
    </citation>
    <scope>IDENTIFICATION</scope>
</reference>
<evidence type="ECO:0000313" key="2">
    <source>
        <dbReference type="WBParaSite" id="SPAL_0000819200.1"/>
    </source>
</evidence>
<dbReference type="STRING" id="174720.A0A0N5BQN0"/>
<accession>A0A0N5BQN0</accession>